<dbReference type="AlphaFoldDB" id="A0A7M2RH70"/>
<dbReference type="SUPFAM" id="SSF53448">
    <property type="entry name" value="Nucleotide-diphospho-sugar transferases"/>
    <property type="match status" value="1"/>
</dbReference>
<dbReference type="Pfam" id="PF01501">
    <property type="entry name" value="Glyco_transf_8"/>
    <property type="match status" value="1"/>
</dbReference>
<dbReference type="GO" id="GO:0046872">
    <property type="term" value="F:metal ion binding"/>
    <property type="evidence" value="ECO:0007669"/>
    <property type="project" value="UniProtKB-KW"/>
</dbReference>
<reference evidence="4 5" key="1">
    <citation type="submission" date="2020-10" db="EMBL/GenBank/DDBJ databases">
        <title>Blautia liquoris sp.nov., isolated from the mud in a fermentation cellar used for the production of Chinese strong-flavoured liquor.</title>
        <authorList>
            <person name="Lu L."/>
        </authorList>
    </citation>
    <scope>NUCLEOTIDE SEQUENCE [LARGE SCALE GENOMIC DNA]</scope>
    <source>
        <strain evidence="4 5">LZLJ-3</strain>
    </source>
</reference>
<evidence type="ECO:0000256" key="3">
    <source>
        <dbReference type="ARBA" id="ARBA00022723"/>
    </source>
</evidence>
<keyword evidence="3" id="KW-0479">Metal-binding</keyword>
<gene>
    <name evidence="4" type="ORF">INP51_13015</name>
</gene>
<dbReference type="InterPro" id="IPR002495">
    <property type="entry name" value="Glyco_trans_8"/>
</dbReference>
<dbReference type="CDD" id="cd04194">
    <property type="entry name" value="GT8_A4GalT_like"/>
    <property type="match status" value="1"/>
</dbReference>
<dbReference type="PANTHER" id="PTHR13778">
    <property type="entry name" value="GLYCOSYLTRANSFERASE 8 DOMAIN-CONTAINING PROTEIN"/>
    <property type="match status" value="1"/>
</dbReference>
<dbReference type="InterPro" id="IPR050748">
    <property type="entry name" value="Glycosyltrans_8_dom-fam"/>
</dbReference>
<sequence>MNREKESIPIFFTIDDGYAPFLGVALSSMLKNASRDYHYEVFVIYQELSRQNREKLASCKTGQSEIHFVRMKEKLEMIQDHISNRLRADYFTLTIYFRLFIPEMFPQFDKGIYLDSDIVVPGDISRLYQTQLGDHLLGAAVDPAVSEIPELERYVRLCVGVDPGKYFNSGVLLMNLRELRKANLAGRFLRMLSRYHFDTIAPDQDYLNALCSGRVTYLSKEWDTMPSVSNKKKPETAIDNGEINYETGVPKLIHYNLFAKPWYYDGIQYEEYFWHYAPDSGFLDEIQNIKASYTDKDRQSDSEHMALIIARGDNSSKNPVTFRIVFTEGKEARL</sequence>
<keyword evidence="2 4" id="KW-0808">Transferase</keyword>
<protein>
    <submittedName>
        <fullName evidence="4">Glycosyltransferase family 8 protein</fullName>
    </submittedName>
</protein>
<dbReference type="InterPro" id="IPR029044">
    <property type="entry name" value="Nucleotide-diphossugar_trans"/>
</dbReference>
<dbReference type="GO" id="GO:0016757">
    <property type="term" value="F:glycosyltransferase activity"/>
    <property type="evidence" value="ECO:0007669"/>
    <property type="project" value="UniProtKB-KW"/>
</dbReference>
<dbReference type="RefSeq" id="WP_193735257.1">
    <property type="nucleotide sequence ID" value="NZ_CP063304.1"/>
</dbReference>
<keyword evidence="5" id="KW-1185">Reference proteome</keyword>
<keyword evidence="1" id="KW-0328">Glycosyltransferase</keyword>
<dbReference type="Proteomes" id="UP000593601">
    <property type="component" value="Chromosome"/>
</dbReference>
<dbReference type="EMBL" id="CP063304">
    <property type="protein sequence ID" value="QOV18897.1"/>
    <property type="molecule type" value="Genomic_DNA"/>
</dbReference>
<accession>A0A7M2RH70</accession>
<evidence type="ECO:0000313" key="4">
    <source>
        <dbReference type="EMBL" id="QOV18897.1"/>
    </source>
</evidence>
<evidence type="ECO:0000256" key="1">
    <source>
        <dbReference type="ARBA" id="ARBA00022676"/>
    </source>
</evidence>
<organism evidence="4 5">
    <name type="scientific">Blautia liquoris</name>
    <dbReference type="NCBI Taxonomy" id="2779518"/>
    <lineage>
        <taxon>Bacteria</taxon>
        <taxon>Bacillati</taxon>
        <taxon>Bacillota</taxon>
        <taxon>Clostridia</taxon>
        <taxon>Lachnospirales</taxon>
        <taxon>Lachnospiraceae</taxon>
        <taxon>Blautia</taxon>
    </lineage>
</organism>
<dbReference type="KEGG" id="bliq:INP51_13015"/>
<proteinExistence type="predicted"/>
<evidence type="ECO:0000256" key="2">
    <source>
        <dbReference type="ARBA" id="ARBA00022679"/>
    </source>
</evidence>
<dbReference type="Gene3D" id="3.90.550.10">
    <property type="entry name" value="Spore Coat Polysaccharide Biosynthesis Protein SpsA, Chain A"/>
    <property type="match status" value="1"/>
</dbReference>
<dbReference type="PANTHER" id="PTHR13778:SF47">
    <property type="entry name" value="LIPOPOLYSACCHARIDE 1,3-GALACTOSYLTRANSFERASE"/>
    <property type="match status" value="1"/>
</dbReference>
<name>A0A7M2RH70_9FIRM</name>
<evidence type="ECO:0000313" key="5">
    <source>
        <dbReference type="Proteomes" id="UP000593601"/>
    </source>
</evidence>